<keyword evidence="9 11" id="KW-0819">tRNA processing</keyword>
<keyword evidence="8 11" id="KW-0949">S-adenosyl-L-methionine</keyword>
<feature type="compositionally biased region" description="Basic and acidic residues" evidence="12">
    <location>
        <begin position="286"/>
        <end position="304"/>
    </location>
</feature>
<comment type="function">
    <text evidence="11">Adenosyl-L-methionine (AdoMet)-dependent tRNA (uracil-O(2)-)-methyltransferase.</text>
</comment>
<name>A0A6G1I7A9_9PEZI</name>
<evidence type="ECO:0000256" key="9">
    <source>
        <dbReference type="ARBA" id="ARBA00022694"/>
    </source>
</evidence>
<feature type="region of interest" description="Disordered" evidence="12">
    <location>
        <begin position="283"/>
        <end position="306"/>
    </location>
</feature>
<dbReference type="PANTHER" id="PTHR21210">
    <property type="entry name" value="TRNA (URACIL-O(2)-)-METHYLTRANSFERASE-RELATED"/>
    <property type="match status" value="1"/>
</dbReference>
<keyword evidence="7 11" id="KW-0808">Transferase</keyword>
<accession>A0A6G1I7A9</accession>
<dbReference type="InterPro" id="IPR011671">
    <property type="entry name" value="tRNA_uracil_MeTrfase"/>
</dbReference>
<evidence type="ECO:0000256" key="2">
    <source>
        <dbReference type="ARBA" id="ARBA00009056"/>
    </source>
</evidence>
<evidence type="ECO:0000256" key="7">
    <source>
        <dbReference type="ARBA" id="ARBA00022679"/>
    </source>
</evidence>
<proteinExistence type="inferred from homology"/>
<evidence type="ECO:0000256" key="8">
    <source>
        <dbReference type="ARBA" id="ARBA00022691"/>
    </source>
</evidence>
<evidence type="ECO:0000256" key="4">
    <source>
        <dbReference type="ARBA" id="ARBA00017788"/>
    </source>
</evidence>
<feature type="region of interest" description="Disordered" evidence="12">
    <location>
        <begin position="416"/>
        <end position="455"/>
    </location>
</feature>
<protein>
    <recommendedName>
        <fullName evidence="4 11">tRNA (uracil-O(2)-)-methyltransferase</fullName>
        <ecNumber evidence="3 11">2.1.1.211</ecNumber>
    </recommendedName>
</protein>
<comment type="similarity">
    <text evidence="2 11">Belongs to the TRM44 family.</text>
</comment>
<keyword evidence="6 11" id="KW-0489">Methyltransferase</keyword>
<dbReference type="Pfam" id="PF07757">
    <property type="entry name" value="AdoMet_MTase"/>
    <property type="match status" value="2"/>
</dbReference>
<dbReference type="EMBL" id="ML996688">
    <property type="protein sequence ID" value="KAF2404188.1"/>
    <property type="molecule type" value="Genomic_DNA"/>
</dbReference>
<dbReference type="AlphaFoldDB" id="A0A6G1I7A9"/>
<dbReference type="EC" id="2.1.1.211" evidence="3 11"/>
<sequence>MLSRPYEPTFNIPGETWLSILRTPAPYELEFFSKVMLNLIRNPNITSSYLFRAEIYYDSDNDASLPSADGTEADSFTRHMKPELRPLPASVPGYERTRTFVRRLVPRNPALDASLVQTCHLFSRTTAGGEEESVVLYIPHVTSPDDMPYYHPTVRALAFQHISPASGPPSNSSNPNAGSLSIHYALFPTTPLTPRLTRTALALAQIITKHSLGQKAGYTKRVHHDLLVPQKAVQDTYTRLKGTYARRLIEGWVETTDPSKHVFEDLGIAAFLVEVWGGVYAAPRRPGGEGDEGRGKEGGGEERPPFPGFVDIGCGNGLLVHILRSEGWEGWGFDARARKTWSALPPSTSAHLKELLLVPRGGTPWHNGLFPPHTFLIANHADELTPWTPLLASLSASAFVAIPCCSHDLAGARTRFSTTSPTASTPSPSIADPLHSATSPSADGPGPKAGSLARKSKPPSAYAALTAYVASLSAELGFRVEKEMLRIPSTRNACVVGRPSSEMMEIGAEERGRVVEKIKDAHASPASNPLC</sequence>
<keyword evidence="5 11" id="KW-0963">Cytoplasm</keyword>
<keyword evidence="14" id="KW-1185">Reference proteome</keyword>
<dbReference type="PANTHER" id="PTHR21210:SF0">
    <property type="entry name" value="TRNA (URACIL-O(2)-)-METHYLTRANSFERASE-RELATED"/>
    <property type="match status" value="1"/>
</dbReference>
<dbReference type="OrthoDB" id="10047021at2759"/>
<comment type="catalytic activity">
    <reaction evidence="10 11">
        <text>uridine(44) in tRNA(Ser) + S-adenosyl-L-methionine = 2'-O-methyluridine(44) in tRNA(Ser) + S-adenosyl-L-homocysteine + H(+)</text>
        <dbReference type="Rhea" id="RHEA:43100"/>
        <dbReference type="Rhea" id="RHEA-COMP:10339"/>
        <dbReference type="Rhea" id="RHEA-COMP:10340"/>
        <dbReference type="ChEBI" id="CHEBI:15378"/>
        <dbReference type="ChEBI" id="CHEBI:57856"/>
        <dbReference type="ChEBI" id="CHEBI:59789"/>
        <dbReference type="ChEBI" id="CHEBI:65315"/>
        <dbReference type="ChEBI" id="CHEBI:74478"/>
        <dbReference type="EC" id="2.1.1.211"/>
    </reaction>
</comment>
<evidence type="ECO:0000256" key="6">
    <source>
        <dbReference type="ARBA" id="ARBA00022603"/>
    </source>
</evidence>
<evidence type="ECO:0000256" key="1">
    <source>
        <dbReference type="ARBA" id="ARBA00004496"/>
    </source>
</evidence>
<comment type="subcellular location">
    <subcellularLocation>
        <location evidence="1 11">Cytoplasm</location>
    </subcellularLocation>
</comment>
<evidence type="ECO:0000313" key="14">
    <source>
        <dbReference type="Proteomes" id="UP000799640"/>
    </source>
</evidence>
<feature type="compositionally biased region" description="Low complexity" evidence="12">
    <location>
        <begin position="416"/>
        <end position="429"/>
    </location>
</feature>
<evidence type="ECO:0000256" key="10">
    <source>
        <dbReference type="ARBA" id="ARBA00047957"/>
    </source>
</evidence>
<dbReference type="Proteomes" id="UP000799640">
    <property type="component" value="Unassembled WGS sequence"/>
</dbReference>
<evidence type="ECO:0000256" key="12">
    <source>
        <dbReference type="SAM" id="MobiDB-lite"/>
    </source>
</evidence>
<evidence type="ECO:0000313" key="13">
    <source>
        <dbReference type="EMBL" id="KAF2404188.1"/>
    </source>
</evidence>
<evidence type="ECO:0000256" key="11">
    <source>
        <dbReference type="RuleBase" id="RU368004"/>
    </source>
</evidence>
<gene>
    <name evidence="13" type="ORF">EJ06DRAFT_535522</name>
</gene>
<organism evidence="13 14">
    <name type="scientific">Trichodelitschia bisporula</name>
    <dbReference type="NCBI Taxonomy" id="703511"/>
    <lineage>
        <taxon>Eukaryota</taxon>
        <taxon>Fungi</taxon>
        <taxon>Dikarya</taxon>
        <taxon>Ascomycota</taxon>
        <taxon>Pezizomycotina</taxon>
        <taxon>Dothideomycetes</taxon>
        <taxon>Dothideomycetes incertae sedis</taxon>
        <taxon>Phaeotrichales</taxon>
        <taxon>Phaeotrichaceae</taxon>
        <taxon>Trichodelitschia</taxon>
    </lineage>
</organism>
<evidence type="ECO:0000256" key="5">
    <source>
        <dbReference type="ARBA" id="ARBA00022490"/>
    </source>
</evidence>
<dbReference type="GO" id="GO:0141101">
    <property type="term" value="F:tRNA(Ser) (uridine(44)-2'-O-)-methyltransferase activity"/>
    <property type="evidence" value="ECO:0007669"/>
    <property type="project" value="UniProtKB-EC"/>
</dbReference>
<reference evidence="13" key="1">
    <citation type="journal article" date="2020" name="Stud. Mycol.">
        <title>101 Dothideomycetes genomes: a test case for predicting lifestyles and emergence of pathogens.</title>
        <authorList>
            <person name="Haridas S."/>
            <person name="Albert R."/>
            <person name="Binder M."/>
            <person name="Bloem J."/>
            <person name="Labutti K."/>
            <person name="Salamov A."/>
            <person name="Andreopoulos B."/>
            <person name="Baker S."/>
            <person name="Barry K."/>
            <person name="Bills G."/>
            <person name="Bluhm B."/>
            <person name="Cannon C."/>
            <person name="Castanera R."/>
            <person name="Culley D."/>
            <person name="Daum C."/>
            <person name="Ezra D."/>
            <person name="Gonzalez J."/>
            <person name="Henrissat B."/>
            <person name="Kuo A."/>
            <person name="Liang C."/>
            <person name="Lipzen A."/>
            <person name="Lutzoni F."/>
            <person name="Magnuson J."/>
            <person name="Mondo S."/>
            <person name="Nolan M."/>
            <person name="Ohm R."/>
            <person name="Pangilinan J."/>
            <person name="Park H.-J."/>
            <person name="Ramirez L."/>
            <person name="Alfaro M."/>
            <person name="Sun H."/>
            <person name="Tritt A."/>
            <person name="Yoshinaga Y."/>
            <person name="Zwiers L.-H."/>
            <person name="Turgeon B."/>
            <person name="Goodwin S."/>
            <person name="Spatafora J."/>
            <person name="Crous P."/>
            <person name="Grigoriev I."/>
        </authorList>
    </citation>
    <scope>NUCLEOTIDE SEQUENCE</scope>
    <source>
        <strain evidence="13">CBS 262.69</strain>
    </source>
</reference>
<dbReference type="GO" id="GO:0030488">
    <property type="term" value="P:tRNA methylation"/>
    <property type="evidence" value="ECO:0007669"/>
    <property type="project" value="UniProtKB-UniRule"/>
</dbReference>
<dbReference type="GO" id="GO:0005737">
    <property type="term" value="C:cytoplasm"/>
    <property type="evidence" value="ECO:0007669"/>
    <property type="project" value="UniProtKB-SubCell"/>
</dbReference>
<evidence type="ECO:0000256" key="3">
    <source>
        <dbReference type="ARBA" id="ARBA00012795"/>
    </source>
</evidence>